<reference evidence="1 2" key="1">
    <citation type="submission" date="2017-04" db="EMBL/GenBank/DDBJ databases">
        <title>The new phylogeny of genus Mycobacterium.</title>
        <authorList>
            <person name="Tortoli E."/>
            <person name="Trovato A."/>
            <person name="Cirillo D.M."/>
        </authorList>
    </citation>
    <scope>NUCLEOTIDE SEQUENCE [LARGE SCALE GENOMIC DNA]</scope>
    <source>
        <strain evidence="1 2">KCTC 19819</strain>
    </source>
</reference>
<evidence type="ECO:0000313" key="2">
    <source>
        <dbReference type="Proteomes" id="UP000193577"/>
    </source>
</evidence>
<dbReference type="RefSeq" id="WP_085304109.1">
    <property type="nucleotide sequence ID" value="NZ_AP022594.1"/>
</dbReference>
<name>A0A7I7SDG3_9MYCO</name>
<protein>
    <submittedName>
        <fullName evidence="1">UsfY protein</fullName>
    </submittedName>
</protein>
<gene>
    <name evidence="1" type="ORF">B8W67_11695</name>
</gene>
<evidence type="ECO:0000313" key="1">
    <source>
        <dbReference type="EMBL" id="OSC33270.1"/>
    </source>
</evidence>
<dbReference type="AlphaFoldDB" id="A0A7I7SDG3"/>
<organism evidence="1 2">
    <name type="scientific">Mycolicibacillus koreensis</name>
    <dbReference type="NCBI Taxonomy" id="1069220"/>
    <lineage>
        <taxon>Bacteria</taxon>
        <taxon>Bacillati</taxon>
        <taxon>Actinomycetota</taxon>
        <taxon>Actinomycetes</taxon>
        <taxon>Mycobacteriales</taxon>
        <taxon>Mycobacteriaceae</taxon>
        <taxon>Mycolicibacillus</taxon>
    </lineage>
</organism>
<comment type="caution">
    <text evidence="1">The sequence shown here is derived from an EMBL/GenBank/DDBJ whole genome shotgun (WGS) entry which is preliminary data.</text>
</comment>
<dbReference type="EMBL" id="NCXO01000024">
    <property type="protein sequence ID" value="OSC33270.1"/>
    <property type="molecule type" value="Genomic_DNA"/>
</dbReference>
<keyword evidence="2" id="KW-1185">Reference proteome</keyword>
<dbReference type="InterPro" id="IPR049606">
    <property type="entry name" value="UsfY-like"/>
</dbReference>
<accession>A0A7I7SDG3</accession>
<sequence length="103" mass="11148">MGSTFHDPIDHARTTREFAGESLTDVLNWPGYALVAIGLVAFAGSLTAFATAHPGQGLTAGIVGFAFLAVGLTWVIIEHRRVRRIAERWYAGHPDAHRWPPAG</sequence>
<proteinExistence type="predicted"/>
<dbReference type="NCBIfam" id="NF041247">
    <property type="entry name" value="UsfY"/>
    <property type="match status" value="1"/>
</dbReference>
<dbReference type="Proteomes" id="UP000193577">
    <property type="component" value="Unassembled WGS sequence"/>
</dbReference>
<dbReference type="OrthoDB" id="4741344at2"/>